<dbReference type="EMBL" id="NEXF01000100">
    <property type="protein sequence ID" value="PSO08366.1"/>
    <property type="molecule type" value="Genomic_DNA"/>
</dbReference>
<dbReference type="CDD" id="cd00616">
    <property type="entry name" value="AHBA_syn"/>
    <property type="match status" value="1"/>
</dbReference>
<dbReference type="InterPro" id="IPR015424">
    <property type="entry name" value="PyrdxlP-dep_Trfase"/>
</dbReference>
<evidence type="ECO:0000313" key="4">
    <source>
        <dbReference type="Proteomes" id="UP000242015"/>
    </source>
</evidence>
<sequence length="364" mass="41093">MPDSPIYVAKPYLPERQVLEKYINEIYATNRLTNNGPLVKKLEERLKDFLGVRNVIPVANGTLALQVAYKALSLKSSAITTPYSFVATTSSLVWENINPVFADIHPKRLTIDPQKIKESLSNGVSGIIPVHVYGNPCDVTQIQELAQKNSLNVIYDAAHAFGVRYAGRSLLSYGDISVLSFHATKLFHTIEGGALITDNDELATKIRLMINFGIAGYEDIRDVGINAKMNEFEAAMGLALLDNIGSILEAYRRNWRRYWEELQDIVEFPELAPNTEWNYSYVPVLFADEAQLLKVMSALNRENIYPRRYFYPSLDTLSYLLPQRPCTVSRNISSRVLCLPTFFDMAEKDISSITSIIKRVVKDV</sequence>
<dbReference type="InterPro" id="IPR000653">
    <property type="entry name" value="DegT/StrS_aminotransferase"/>
</dbReference>
<name>A0A2R6CC76_9ARCH</name>
<comment type="caution">
    <text evidence="3">The sequence shown here is derived from an EMBL/GenBank/DDBJ whole genome shotgun (WGS) entry which is preliminary data.</text>
</comment>
<evidence type="ECO:0000256" key="1">
    <source>
        <dbReference type="ARBA" id="ARBA00022898"/>
    </source>
</evidence>
<protein>
    <submittedName>
        <fullName evidence="3">Aminotransferase DegT</fullName>
    </submittedName>
</protein>
<evidence type="ECO:0000256" key="2">
    <source>
        <dbReference type="RuleBase" id="RU004508"/>
    </source>
</evidence>
<proteinExistence type="inferred from homology"/>
<comment type="similarity">
    <text evidence="2">Belongs to the DegT/DnrJ/EryC1 family.</text>
</comment>
<dbReference type="PIRSF" id="PIRSF000390">
    <property type="entry name" value="PLP_StrS"/>
    <property type="match status" value="1"/>
</dbReference>
<dbReference type="Proteomes" id="UP000242015">
    <property type="component" value="Unassembled WGS sequence"/>
</dbReference>
<dbReference type="GO" id="GO:0000271">
    <property type="term" value="P:polysaccharide biosynthetic process"/>
    <property type="evidence" value="ECO:0007669"/>
    <property type="project" value="TreeGrafter"/>
</dbReference>
<dbReference type="PANTHER" id="PTHR30244">
    <property type="entry name" value="TRANSAMINASE"/>
    <property type="match status" value="1"/>
</dbReference>
<keyword evidence="3" id="KW-0032">Aminotransferase</keyword>
<keyword evidence="3" id="KW-0808">Transferase</keyword>
<dbReference type="GO" id="GO:0008483">
    <property type="term" value="F:transaminase activity"/>
    <property type="evidence" value="ECO:0007669"/>
    <property type="project" value="UniProtKB-KW"/>
</dbReference>
<dbReference type="PANTHER" id="PTHR30244:SF9">
    <property type="entry name" value="PROTEIN RV3402C"/>
    <property type="match status" value="1"/>
</dbReference>
<dbReference type="Gene3D" id="3.40.640.10">
    <property type="entry name" value="Type I PLP-dependent aspartate aminotransferase-like (Major domain)"/>
    <property type="match status" value="1"/>
</dbReference>
<dbReference type="Pfam" id="PF01041">
    <property type="entry name" value="DegT_DnrJ_EryC1"/>
    <property type="match status" value="1"/>
</dbReference>
<gene>
    <name evidence="3" type="ORF">B9Q04_05950</name>
</gene>
<dbReference type="SUPFAM" id="SSF53383">
    <property type="entry name" value="PLP-dependent transferases"/>
    <property type="match status" value="1"/>
</dbReference>
<reference evidence="3 4" key="1">
    <citation type="submission" date="2017-04" db="EMBL/GenBank/DDBJ databases">
        <title>Novel microbial lineages endemic to geothermal iron-oxide mats fill important gaps in the evolutionary history of Archaea.</title>
        <authorList>
            <person name="Jay Z.J."/>
            <person name="Beam J.P."/>
            <person name="Dlakic M."/>
            <person name="Rusch D.B."/>
            <person name="Kozubal M.A."/>
            <person name="Inskeep W.P."/>
        </authorList>
    </citation>
    <scope>NUCLEOTIDE SEQUENCE [LARGE SCALE GENOMIC DNA]</scope>
    <source>
        <strain evidence="3">BE_D</strain>
    </source>
</reference>
<accession>A0A2R6CC76</accession>
<keyword evidence="1 2" id="KW-0663">Pyridoxal phosphate</keyword>
<dbReference type="InterPro" id="IPR015421">
    <property type="entry name" value="PyrdxlP-dep_Trfase_major"/>
</dbReference>
<evidence type="ECO:0000313" key="3">
    <source>
        <dbReference type="EMBL" id="PSO08366.1"/>
    </source>
</evidence>
<dbReference type="GO" id="GO:0030170">
    <property type="term" value="F:pyridoxal phosphate binding"/>
    <property type="evidence" value="ECO:0007669"/>
    <property type="project" value="TreeGrafter"/>
</dbReference>
<dbReference type="AlphaFoldDB" id="A0A2R6CC76"/>
<organism evidence="3 4">
    <name type="scientific">Candidatus Marsarchaeota G2 archaeon BE_D</name>
    <dbReference type="NCBI Taxonomy" id="1978158"/>
    <lineage>
        <taxon>Archaea</taxon>
        <taxon>Candidatus Marsarchaeota</taxon>
        <taxon>Candidatus Marsarchaeota group 2</taxon>
    </lineage>
</organism>